<organism evidence="1 2">
    <name type="scientific">Zasmidium cellare</name>
    <name type="common">Wine cellar mold</name>
    <name type="synonym">Racodium cellare</name>
    <dbReference type="NCBI Taxonomy" id="395010"/>
    <lineage>
        <taxon>Eukaryota</taxon>
        <taxon>Fungi</taxon>
        <taxon>Dikarya</taxon>
        <taxon>Ascomycota</taxon>
        <taxon>Pezizomycotina</taxon>
        <taxon>Dothideomycetes</taxon>
        <taxon>Dothideomycetidae</taxon>
        <taxon>Mycosphaerellales</taxon>
        <taxon>Mycosphaerellaceae</taxon>
        <taxon>Zasmidium</taxon>
    </lineage>
</organism>
<accession>A0ABR0E9Y3</accession>
<sequence length="538" mass="60977">MVDSPFISYSHQKHVDRSTLSRIRSHAQQKVQDDKWSKKIGKEREGGSKVVVPRVPERQCLKLVFEKRSKKGEASSAMKVRKKQMEEVQRAVAKTVCETLVVTPVDKREPFDAFPVVVDAELMDLMEGYYGSWKWNNTKSLIFQETVSNPVLIQSCLAMAYHICHQDEVRTMVHESKTMELVASGINQLDKYKGDQRRDQACALIWAMIRLATIKVNQGQLETSLNHLNALVLVSPTLRDWEGHNFALHLQAAIASLFLANFTQSGKVLPLLHTPFGTVQTSAVADVKAQGYMVPDRAVMLDPSIKRLTDPAILDGILALTALYNISGRGFDTAQQSLPHTHTGRQAFEGVRIALRLAQLDTTPPEQFSADRNRTWRHGLQNVLRLTAVLFTWAFARRVSTRWEAISSVRNQLHTALTTHLLSNVVFESRRSKPLADLMLWILIVCGSTTSRAENMLYYAELIRTWFPEAQDVKYEDIRKLGERLPWIDVEDNPPVGEFWGMVTAEELPVLKEEDVDRSRGEAALLLVGFVQRSIPRR</sequence>
<keyword evidence="2" id="KW-1185">Reference proteome</keyword>
<name>A0ABR0E9Y3_ZASCE</name>
<dbReference type="EMBL" id="JAXOVC010000008">
    <property type="protein sequence ID" value="KAK4498229.1"/>
    <property type="molecule type" value="Genomic_DNA"/>
</dbReference>
<evidence type="ECO:0008006" key="3">
    <source>
        <dbReference type="Google" id="ProtNLM"/>
    </source>
</evidence>
<protein>
    <recommendedName>
        <fullName evidence="3">Tachykinin family protein</fullName>
    </recommendedName>
</protein>
<dbReference type="Proteomes" id="UP001305779">
    <property type="component" value="Unassembled WGS sequence"/>
</dbReference>
<dbReference type="PANTHER" id="PTHR37540:SF10">
    <property type="entry name" value="SIGMA-70 REGION 2 FAMILY PROTEIN"/>
    <property type="match status" value="1"/>
</dbReference>
<gene>
    <name evidence="1" type="ORF">PRZ48_010886</name>
</gene>
<comment type="caution">
    <text evidence="1">The sequence shown here is derived from an EMBL/GenBank/DDBJ whole genome shotgun (WGS) entry which is preliminary data.</text>
</comment>
<dbReference type="PANTHER" id="PTHR37540">
    <property type="entry name" value="TRANSCRIPTION FACTOR (ACR-2), PUTATIVE-RELATED-RELATED"/>
    <property type="match status" value="1"/>
</dbReference>
<reference evidence="1 2" key="1">
    <citation type="journal article" date="2023" name="G3 (Bethesda)">
        <title>A chromosome-level genome assembly of Zasmidium syzygii isolated from banana leaves.</title>
        <authorList>
            <person name="van Westerhoven A.C."/>
            <person name="Mehrabi R."/>
            <person name="Talebi R."/>
            <person name="Steentjes M.B.F."/>
            <person name="Corcolon B."/>
            <person name="Chong P.A."/>
            <person name="Kema G.H.J."/>
            <person name="Seidl M.F."/>
        </authorList>
    </citation>
    <scope>NUCLEOTIDE SEQUENCE [LARGE SCALE GENOMIC DNA]</scope>
    <source>
        <strain evidence="1 2">P124</strain>
    </source>
</reference>
<evidence type="ECO:0000313" key="1">
    <source>
        <dbReference type="EMBL" id="KAK4498229.1"/>
    </source>
</evidence>
<proteinExistence type="predicted"/>
<evidence type="ECO:0000313" key="2">
    <source>
        <dbReference type="Proteomes" id="UP001305779"/>
    </source>
</evidence>